<dbReference type="AlphaFoldDB" id="A0A6V8KMQ8"/>
<evidence type="ECO:0000256" key="2">
    <source>
        <dbReference type="ARBA" id="ARBA00023002"/>
    </source>
</evidence>
<proteinExistence type="inferred from homology"/>
<dbReference type="Pfam" id="PF13561">
    <property type="entry name" value="adh_short_C2"/>
    <property type="match status" value="1"/>
</dbReference>
<dbReference type="Gene3D" id="3.40.50.720">
    <property type="entry name" value="NAD(P)-binding Rossmann-like Domain"/>
    <property type="match status" value="1"/>
</dbReference>
<accession>A0A6V8KMQ8</accession>
<dbReference type="PRINTS" id="PR00080">
    <property type="entry name" value="SDRFAMILY"/>
</dbReference>
<dbReference type="EMBL" id="BLPG01000001">
    <property type="protein sequence ID" value="GFJ86462.1"/>
    <property type="molecule type" value="Genomic_DNA"/>
</dbReference>
<comment type="similarity">
    <text evidence="1">Belongs to the short-chain dehydrogenases/reductases (SDR) family.</text>
</comment>
<name>A0A6V8KMQ8_9ACTN</name>
<sequence length="265" mass="27745">MSARLDGMTFVITGAAQGIGAATARMAAARGASVVVADVDDGAGARTAEDIAAAGGRATYRHCDVTDPDQVRDLMRAADEAYGGIDVLHNNAGVHETALGVPVSIEEMPLDAWDRVVAVNLRGPWLCAKFAVPYLKKSRHGPSIINAGSTGSWVGGMSSLAYGASKGGLALLTKNLAVELAPYGIRVNCYCPSATETRMVEDYLAAGDDREARLRTLARTQLVSRIGQPDDIAHLVCFLASAEAAYVNGAVWLIDGGSLAWRGTR</sequence>
<dbReference type="SUPFAM" id="SSF51735">
    <property type="entry name" value="NAD(P)-binding Rossmann-fold domains"/>
    <property type="match status" value="1"/>
</dbReference>
<dbReference type="PANTHER" id="PTHR43180:SF66">
    <property type="entry name" value="SHORT-CHAIN DEHYDROGENASE_REDUCTASE FAMILY PROTEIN"/>
    <property type="match status" value="1"/>
</dbReference>
<reference evidence="3 4" key="1">
    <citation type="submission" date="2020-03" db="EMBL/GenBank/DDBJ databases">
        <title>Whole genome shotgun sequence of Phytohabitans rumicis NBRC 108638.</title>
        <authorList>
            <person name="Komaki H."/>
            <person name="Tamura T."/>
        </authorList>
    </citation>
    <scope>NUCLEOTIDE SEQUENCE [LARGE SCALE GENOMIC DNA]</scope>
    <source>
        <strain evidence="3 4">NBRC 108638</strain>
    </source>
</reference>
<dbReference type="NCBIfam" id="NF005559">
    <property type="entry name" value="PRK07231.1"/>
    <property type="match status" value="1"/>
</dbReference>
<keyword evidence="2" id="KW-0560">Oxidoreductase</keyword>
<evidence type="ECO:0000313" key="3">
    <source>
        <dbReference type="EMBL" id="GFJ86462.1"/>
    </source>
</evidence>
<dbReference type="GO" id="GO:0016491">
    <property type="term" value="F:oxidoreductase activity"/>
    <property type="evidence" value="ECO:0007669"/>
    <property type="project" value="UniProtKB-KW"/>
</dbReference>
<dbReference type="PRINTS" id="PR00081">
    <property type="entry name" value="GDHRDH"/>
</dbReference>
<reference evidence="3 4" key="2">
    <citation type="submission" date="2020-03" db="EMBL/GenBank/DDBJ databases">
        <authorList>
            <person name="Ichikawa N."/>
            <person name="Kimura A."/>
            <person name="Kitahashi Y."/>
            <person name="Uohara A."/>
        </authorList>
    </citation>
    <scope>NUCLEOTIDE SEQUENCE [LARGE SCALE GENOMIC DNA]</scope>
    <source>
        <strain evidence="3 4">NBRC 108638</strain>
    </source>
</reference>
<dbReference type="PANTHER" id="PTHR43180">
    <property type="entry name" value="3-OXOACYL-(ACYL-CARRIER-PROTEIN) REDUCTASE (AFU_ORTHOLOGUE AFUA_6G11210)"/>
    <property type="match status" value="1"/>
</dbReference>
<dbReference type="Proteomes" id="UP000482960">
    <property type="component" value="Unassembled WGS sequence"/>
</dbReference>
<evidence type="ECO:0000313" key="4">
    <source>
        <dbReference type="Proteomes" id="UP000482960"/>
    </source>
</evidence>
<comment type="caution">
    <text evidence="3">The sequence shown here is derived from an EMBL/GenBank/DDBJ whole genome shotgun (WGS) entry which is preliminary data.</text>
</comment>
<dbReference type="InterPro" id="IPR020904">
    <property type="entry name" value="Sc_DH/Rdtase_CS"/>
</dbReference>
<dbReference type="CDD" id="cd05233">
    <property type="entry name" value="SDR_c"/>
    <property type="match status" value="1"/>
</dbReference>
<dbReference type="PROSITE" id="PS00061">
    <property type="entry name" value="ADH_SHORT"/>
    <property type="match status" value="1"/>
</dbReference>
<protein>
    <submittedName>
        <fullName evidence="3">Short chain dehydrogenase</fullName>
    </submittedName>
</protein>
<dbReference type="InterPro" id="IPR002347">
    <property type="entry name" value="SDR_fam"/>
</dbReference>
<gene>
    <name evidence="3" type="ORF">Prum_001040</name>
</gene>
<organism evidence="3 4">
    <name type="scientific">Phytohabitans rumicis</name>
    <dbReference type="NCBI Taxonomy" id="1076125"/>
    <lineage>
        <taxon>Bacteria</taxon>
        <taxon>Bacillati</taxon>
        <taxon>Actinomycetota</taxon>
        <taxon>Actinomycetes</taxon>
        <taxon>Micromonosporales</taxon>
        <taxon>Micromonosporaceae</taxon>
    </lineage>
</organism>
<dbReference type="FunFam" id="3.40.50.720:FF:000084">
    <property type="entry name" value="Short-chain dehydrogenase reductase"/>
    <property type="match status" value="1"/>
</dbReference>
<keyword evidence="4" id="KW-1185">Reference proteome</keyword>
<dbReference type="InterPro" id="IPR036291">
    <property type="entry name" value="NAD(P)-bd_dom_sf"/>
</dbReference>
<evidence type="ECO:0000256" key="1">
    <source>
        <dbReference type="ARBA" id="ARBA00006484"/>
    </source>
</evidence>